<gene>
    <name evidence="3" type="ORF">SAMN06265374_0357</name>
</gene>
<reference evidence="3 4" key="1">
    <citation type="submission" date="2017-05" db="EMBL/GenBank/DDBJ databases">
        <authorList>
            <person name="Varghese N."/>
            <person name="Submissions S."/>
        </authorList>
    </citation>
    <scope>NUCLEOTIDE SEQUENCE [LARGE SCALE GENOMIC DNA]</scope>
    <source>
        <strain evidence="3 4">DSM 15949</strain>
    </source>
</reference>
<evidence type="ECO:0000259" key="2">
    <source>
        <dbReference type="Pfam" id="PF04945"/>
    </source>
</evidence>
<keyword evidence="1" id="KW-0732">Signal</keyword>
<feature type="domain" description="YHS" evidence="2">
    <location>
        <begin position="63"/>
        <end position="91"/>
    </location>
</feature>
<name>A0ABY1N747_9HYPH</name>
<dbReference type="RefSeq" id="WP_155191254.1">
    <property type="nucleotide sequence ID" value="NZ_BAAAEA010000001.1"/>
</dbReference>
<organism evidence="3 4">
    <name type="scientific">Roseibium denhamense</name>
    <dbReference type="NCBI Taxonomy" id="76305"/>
    <lineage>
        <taxon>Bacteria</taxon>
        <taxon>Pseudomonadati</taxon>
        <taxon>Pseudomonadota</taxon>
        <taxon>Alphaproteobacteria</taxon>
        <taxon>Hyphomicrobiales</taxon>
        <taxon>Stappiaceae</taxon>
        <taxon>Roseibium</taxon>
    </lineage>
</organism>
<feature type="signal peptide" evidence="1">
    <location>
        <begin position="1"/>
        <end position="25"/>
    </location>
</feature>
<dbReference type="SUPFAM" id="SSF47240">
    <property type="entry name" value="Ferritin-like"/>
    <property type="match status" value="1"/>
</dbReference>
<proteinExistence type="predicted"/>
<sequence length="157" mass="16909">MFANLIRGTVAAAVVAGTLVSSAFAAGVDVNATVTGLALRGVDPVSYFTNGAPEDGDFSITSVHNGATYRFTSEDNKDLFEQNPEKYLPQYGGFCAFGTAMGVKVDGDPDLWKIVDGKLYLNLSESIQERWKKDTAGFIAKGDDQWTEIENVDPSEL</sequence>
<dbReference type="Proteomes" id="UP001157914">
    <property type="component" value="Unassembled WGS sequence"/>
</dbReference>
<dbReference type="InterPro" id="IPR009078">
    <property type="entry name" value="Ferritin-like_SF"/>
</dbReference>
<accession>A0ABY1N747</accession>
<evidence type="ECO:0000256" key="1">
    <source>
        <dbReference type="SAM" id="SignalP"/>
    </source>
</evidence>
<dbReference type="NCBIfam" id="NF041384">
    <property type="entry name" value="YHS_seleno_dom"/>
    <property type="match status" value="1"/>
</dbReference>
<comment type="caution">
    <text evidence="3">The sequence shown here is derived from an EMBL/GenBank/DDBJ whole genome shotgun (WGS) entry which is preliminary data.</text>
</comment>
<dbReference type="Pfam" id="PF04945">
    <property type="entry name" value="YHS"/>
    <property type="match status" value="1"/>
</dbReference>
<keyword evidence="4" id="KW-1185">Reference proteome</keyword>
<evidence type="ECO:0000313" key="4">
    <source>
        <dbReference type="Proteomes" id="UP001157914"/>
    </source>
</evidence>
<evidence type="ECO:0000313" key="3">
    <source>
        <dbReference type="EMBL" id="SMP01421.1"/>
    </source>
</evidence>
<dbReference type="EMBL" id="FXTT01000001">
    <property type="protein sequence ID" value="SMP01421.1"/>
    <property type="molecule type" value="Genomic_DNA"/>
</dbReference>
<feature type="chain" id="PRO_5047153480" evidence="1">
    <location>
        <begin position="26"/>
        <end position="157"/>
    </location>
</feature>
<dbReference type="InterPro" id="IPR007029">
    <property type="entry name" value="YHS_dom"/>
</dbReference>
<protein>
    <submittedName>
        <fullName evidence="3">YHS domain-containing protein</fullName>
    </submittedName>
</protein>